<evidence type="ECO:0008006" key="4">
    <source>
        <dbReference type="Google" id="ProtNLM"/>
    </source>
</evidence>
<evidence type="ECO:0000313" key="3">
    <source>
        <dbReference type="Proteomes" id="UP000034786"/>
    </source>
</evidence>
<protein>
    <recommendedName>
        <fullName evidence="4">Carboxylesterase type B domain-containing protein</fullName>
    </recommendedName>
</protein>
<evidence type="ECO:0000256" key="1">
    <source>
        <dbReference type="SAM" id="MobiDB-lite"/>
    </source>
</evidence>
<reference evidence="3" key="1">
    <citation type="submission" date="2015-02" db="EMBL/GenBank/DDBJ databases">
        <authorList>
            <person name="Ju K.-S."/>
            <person name="Doroghazi J.R."/>
            <person name="Metcalf W."/>
        </authorList>
    </citation>
    <scope>NUCLEOTIDE SEQUENCE [LARGE SCALE GENOMIC DNA]</scope>
    <source>
        <strain evidence="3">NRRL B-16380</strain>
    </source>
</reference>
<dbReference type="PATRIC" id="fig|284040.3.peg.1566"/>
<keyword evidence="3" id="KW-1185">Reference proteome</keyword>
<comment type="caution">
    <text evidence="2">The sequence shown here is derived from an EMBL/GenBank/DDBJ whole genome shotgun (WGS) entry which is preliminary data.</text>
</comment>
<dbReference type="STRING" id="284040.UK15_18710"/>
<evidence type="ECO:0000313" key="2">
    <source>
        <dbReference type="EMBL" id="KJK38274.1"/>
    </source>
</evidence>
<dbReference type="EMBL" id="JYJH01000012">
    <property type="protein sequence ID" value="KJK38274.1"/>
    <property type="molecule type" value="Genomic_DNA"/>
</dbReference>
<proteinExistence type="predicted"/>
<organism evidence="2 3">
    <name type="scientific">Streptomyces variegatus</name>
    <dbReference type="NCBI Taxonomy" id="284040"/>
    <lineage>
        <taxon>Bacteria</taxon>
        <taxon>Bacillati</taxon>
        <taxon>Actinomycetota</taxon>
        <taxon>Actinomycetes</taxon>
        <taxon>Kitasatosporales</taxon>
        <taxon>Streptomycetaceae</taxon>
        <taxon>Streptomyces</taxon>
    </lineage>
</organism>
<gene>
    <name evidence="2" type="ORF">UK15_18710</name>
</gene>
<dbReference type="Proteomes" id="UP000034786">
    <property type="component" value="Unassembled WGS sequence"/>
</dbReference>
<feature type="region of interest" description="Disordered" evidence="1">
    <location>
        <begin position="118"/>
        <end position="138"/>
    </location>
</feature>
<name>A0A0M2GKN9_9ACTN</name>
<dbReference type="RefSeq" id="WP_031136935.1">
    <property type="nucleotide sequence ID" value="NZ_JYJH01000012.1"/>
</dbReference>
<sequence>MGCRTVRVDRSVGVLQLPDVGADTPEHLTARDTLVGAWAAFAATGSPGWPPYAPEGASNSRAIGGSPPEADRMITEPPADDVTGLERRWSAAGPPLQRQEAVEEWETETMRARLIPPRAAQGAYCPSAPLGLTPRGQG</sequence>
<accession>A0A0M2GKN9</accession>
<feature type="region of interest" description="Disordered" evidence="1">
    <location>
        <begin position="51"/>
        <end position="82"/>
    </location>
</feature>
<dbReference type="AlphaFoldDB" id="A0A0M2GKN9"/>